<dbReference type="Proteomes" id="UP000604898">
    <property type="component" value="Unassembled WGS sequence"/>
</dbReference>
<dbReference type="InterPro" id="IPR029063">
    <property type="entry name" value="SAM-dependent_MTases_sf"/>
</dbReference>
<dbReference type="GO" id="GO:0032259">
    <property type="term" value="P:methylation"/>
    <property type="evidence" value="ECO:0007669"/>
    <property type="project" value="UniProtKB-KW"/>
</dbReference>
<dbReference type="Pfam" id="PF08241">
    <property type="entry name" value="Methyltransf_11"/>
    <property type="match status" value="1"/>
</dbReference>
<reference evidence="3 4" key="1">
    <citation type="submission" date="2021-01" db="EMBL/GenBank/DDBJ databases">
        <title>Genome sequence of Shewanella schlegeliana JCM 11561.</title>
        <authorList>
            <person name="Zhang H."/>
            <person name="Li C."/>
        </authorList>
    </citation>
    <scope>NUCLEOTIDE SEQUENCE [LARGE SCALE GENOMIC DNA]</scope>
    <source>
        <strain evidence="3 4">JCM 11561</strain>
    </source>
</reference>
<organism evidence="3 4">
    <name type="scientific">Shewanella schlegeliana</name>
    <dbReference type="NCBI Taxonomy" id="190308"/>
    <lineage>
        <taxon>Bacteria</taxon>
        <taxon>Pseudomonadati</taxon>
        <taxon>Pseudomonadota</taxon>
        <taxon>Gammaproteobacteria</taxon>
        <taxon>Alteromonadales</taxon>
        <taxon>Shewanellaceae</taxon>
        <taxon>Shewanella</taxon>
    </lineage>
</organism>
<feature type="domain" description="Methyltransferase type 11" evidence="2">
    <location>
        <begin position="73"/>
        <end position="121"/>
    </location>
</feature>
<accession>A0ABS1SVD4</accession>
<evidence type="ECO:0000313" key="4">
    <source>
        <dbReference type="Proteomes" id="UP000604898"/>
    </source>
</evidence>
<proteinExistence type="predicted"/>
<evidence type="ECO:0000256" key="1">
    <source>
        <dbReference type="SAM" id="MobiDB-lite"/>
    </source>
</evidence>
<dbReference type="InterPro" id="IPR013216">
    <property type="entry name" value="Methyltransf_11"/>
</dbReference>
<name>A0ABS1SVD4_9GAMM</name>
<dbReference type="EMBL" id="JAESVD010000001">
    <property type="protein sequence ID" value="MBL4911975.1"/>
    <property type="molecule type" value="Genomic_DNA"/>
</dbReference>
<comment type="caution">
    <text evidence="3">The sequence shown here is derived from an EMBL/GenBank/DDBJ whole genome shotgun (WGS) entry which is preliminary data.</text>
</comment>
<evidence type="ECO:0000259" key="2">
    <source>
        <dbReference type="Pfam" id="PF08241"/>
    </source>
</evidence>
<evidence type="ECO:0000313" key="3">
    <source>
        <dbReference type="EMBL" id="MBL4911975.1"/>
    </source>
</evidence>
<keyword evidence="3" id="KW-0489">Methyltransferase</keyword>
<keyword evidence="3" id="KW-0808">Transferase</keyword>
<dbReference type="SUPFAM" id="SSF53335">
    <property type="entry name" value="S-adenosyl-L-methionine-dependent methyltransferases"/>
    <property type="match status" value="1"/>
</dbReference>
<dbReference type="RefSeq" id="WP_202720205.1">
    <property type="nucleotide sequence ID" value="NZ_BPEX01000006.1"/>
</dbReference>
<gene>
    <name evidence="3" type="ORF">JMA39_02250</name>
</gene>
<dbReference type="Gene3D" id="3.40.50.150">
    <property type="entry name" value="Vaccinia Virus protein VP39"/>
    <property type="match status" value="1"/>
</dbReference>
<dbReference type="GO" id="GO:0008168">
    <property type="term" value="F:methyltransferase activity"/>
    <property type="evidence" value="ECO:0007669"/>
    <property type="project" value="UniProtKB-KW"/>
</dbReference>
<feature type="region of interest" description="Disordered" evidence="1">
    <location>
        <begin position="220"/>
        <end position="246"/>
    </location>
</feature>
<keyword evidence="4" id="KW-1185">Reference proteome</keyword>
<protein>
    <submittedName>
        <fullName evidence="3">Class I SAM-dependent methyltransferase</fullName>
    </submittedName>
</protein>
<sequence length="246" mass="27899">MSQSALPLKPYHWSELPNGPVIRESVEQVLSPWWPRLFGYYLLSLGPLSHKMAKTGVGINRKYSLFDEPQADIEGDYCQLPIQNTSIDAVVMNFLLEFETDPYRLLREVDRVLISGGHLVITGFNPLSPMFMGKLLPKYQQEIPWCGRFFMPSRVKDWLGLLGYQVVADERILHHHLLSDIKAGNIWSHALKSWLPSTGSVYVLVARKLESPLTPIQAKRRVKRPNWSTAPSASRAGHAPKSSNKL</sequence>